<evidence type="ECO:0000313" key="2">
    <source>
        <dbReference type="Proteomes" id="UP000054567"/>
    </source>
</evidence>
<reference evidence="2" key="3">
    <citation type="journal article" date="2010" name="Genome Res.">
        <title>Population genomic sequencing of Coccidioides fungi reveals recent hybridization and transposon control.</title>
        <authorList>
            <person name="Neafsey D.E."/>
            <person name="Barker B.M."/>
            <person name="Sharpton T.J."/>
            <person name="Stajich J.E."/>
            <person name="Park D.J."/>
            <person name="Whiston E."/>
            <person name="Hung C.-Y."/>
            <person name="McMahan C."/>
            <person name="White J."/>
            <person name="Sykes S."/>
            <person name="Heiman D."/>
            <person name="Young S."/>
            <person name="Zeng Q."/>
            <person name="Abouelleil A."/>
            <person name="Aftuck L."/>
            <person name="Bessette D."/>
            <person name="Brown A."/>
            <person name="FitzGerald M."/>
            <person name="Lui A."/>
            <person name="Macdonald J.P."/>
            <person name="Priest M."/>
            <person name="Orbach M.J."/>
            <person name="Galgiani J.N."/>
            <person name="Kirkland T.N."/>
            <person name="Cole G.T."/>
            <person name="Birren B.W."/>
            <person name="Henn M.R."/>
            <person name="Taylor J.W."/>
            <person name="Rounsley S.D."/>
        </authorList>
    </citation>
    <scope>NUCLEOTIDE SEQUENCE [LARGE SCALE GENOMIC DNA]</scope>
    <source>
        <strain evidence="2">RMSCC 3488</strain>
    </source>
</reference>
<dbReference type="AlphaFoldDB" id="A0A0J6FI58"/>
<dbReference type="VEuPathDB" id="FungiDB:CPAG_06315"/>
<name>A0A0J6FI58_COCPO</name>
<proteinExistence type="predicted"/>
<evidence type="ECO:0000313" key="1">
    <source>
        <dbReference type="EMBL" id="KMM70003.1"/>
    </source>
</evidence>
<protein>
    <submittedName>
        <fullName evidence="1">Uncharacterized protein</fullName>
    </submittedName>
</protein>
<dbReference type="Proteomes" id="UP000054567">
    <property type="component" value="Unassembled WGS sequence"/>
</dbReference>
<organism evidence="1 2">
    <name type="scientific">Coccidioides posadasii RMSCC 3488</name>
    <dbReference type="NCBI Taxonomy" id="454284"/>
    <lineage>
        <taxon>Eukaryota</taxon>
        <taxon>Fungi</taxon>
        <taxon>Dikarya</taxon>
        <taxon>Ascomycota</taxon>
        <taxon>Pezizomycotina</taxon>
        <taxon>Eurotiomycetes</taxon>
        <taxon>Eurotiomycetidae</taxon>
        <taxon>Onygenales</taxon>
        <taxon>Onygenaceae</taxon>
        <taxon>Coccidioides</taxon>
    </lineage>
</organism>
<reference evidence="2" key="2">
    <citation type="journal article" date="2009" name="Genome Res.">
        <title>Comparative genomic analyses of the human fungal pathogens Coccidioides and their relatives.</title>
        <authorList>
            <person name="Sharpton T.J."/>
            <person name="Stajich J.E."/>
            <person name="Rounsley S.D."/>
            <person name="Gardner M.J."/>
            <person name="Wortman J.R."/>
            <person name="Jordar V.S."/>
            <person name="Maiti R."/>
            <person name="Kodira C.D."/>
            <person name="Neafsey D.E."/>
            <person name="Zeng Q."/>
            <person name="Hung C.-Y."/>
            <person name="McMahan C."/>
            <person name="Muszewska A."/>
            <person name="Grynberg M."/>
            <person name="Mandel M.A."/>
            <person name="Kellner E.M."/>
            <person name="Barker B.M."/>
            <person name="Galgiani J.N."/>
            <person name="Orbach M.J."/>
            <person name="Kirkland T.N."/>
            <person name="Cole G.T."/>
            <person name="Henn M.R."/>
            <person name="Birren B.W."/>
            <person name="Taylor J.W."/>
        </authorList>
    </citation>
    <scope>NUCLEOTIDE SEQUENCE [LARGE SCALE GENOMIC DNA]</scope>
    <source>
        <strain evidence="2">RMSCC 3488</strain>
    </source>
</reference>
<gene>
    <name evidence="1" type="ORF">CPAG_06315</name>
</gene>
<reference evidence="1 2" key="1">
    <citation type="submission" date="2007-06" db="EMBL/GenBank/DDBJ databases">
        <title>The Genome Sequence of Coccidioides posadasii RMSCC_3488.</title>
        <authorList>
            <consortium name="Coccidioides Genome Resources Consortium"/>
            <consortium name="The Broad Institute Genome Sequencing Platform"/>
            <person name="Henn M.R."/>
            <person name="Sykes S."/>
            <person name="Young S."/>
            <person name="Jaffe D."/>
            <person name="Berlin A."/>
            <person name="Alvarez P."/>
            <person name="Butler J."/>
            <person name="Gnerre S."/>
            <person name="Grabherr M."/>
            <person name="Mauceli E."/>
            <person name="Brockman W."/>
            <person name="Kodira C."/>
            <person name="Alvarado L."/>
            <person name="Zeng Q."/>
            <person name="Crawford M."/>
            <person name="Antoine C."/>
            <person name="Devon K."/>
            <person name="Galgiani J."/>
            <person name="Orsborn K."/>
            <person name="Lewis M.L."/>
            <person name="Nusbaum C."/>
            <person name="Galagan J."/>
            <person name="Birren B."/>
        </authorList>
    </citation>
    <scope>NUCLEOTIDE SEQUENCE [LARGE SCALE GENOMIC DNA]</scope>
    <source>
        <strain evidence="1 2">RMSCC 3488</strain>
    </source>
</reference>
<accession>A0A0J6FI58</accession>
<dbReference type="EMBL" id="DS268112">
    <property type="protein sequence ID" value="KMM70003.1"/>
    <property type="molecule type" value="Genomic_DNA"/>
</dbReference>
<sequence length="108" mass="12247">MRICLDQQGGGGWFEVKGQQGNNFWVHLIPPISDERDCNGTQLEGLSWLRPFAPCFPQHFVKSWSAEIIKICPKFVQKKRGDCMFPPILFDVENDLSVSTRTPPGKVV</sequence>